<dbReference type="AlphaFoldDB" id="A0A8B7YZ23"/>
<dbReference type="Gene3D" id="3.90.320.10">
    <property type="match status" value="1"/>
</dbReference>
<dbReference type="InterPro" id="IPR011335">
    <property type="entry name" value="Restrct_endonuc-II-like"/>
</dbReference>
<evidence type="ECO:0000313" key="1">
    <source>
        <dbReference type="Proteomes" id="UP000694845"/>
    </source>
</evidence>
<organism evidence="1 2">
    <name type="scientific">Acanthaster planci</name>
    <name type="common">Crown-of-thorns starfish</name>
    <dbReference type="NCBI Taxonomy" id="133434"/>
    <lineage>
        <taxon>Eukaryota</taxon>
        <taxon>Metazoa</taxon>
        <taxon>Echinodermata</taxon>
        <taxon>Eleutherozoa</taxon>
        <taxon>Asterozoa</taxon>
        <taxon>Asteroidea</taxon>
        <taxon>Valvatacea</taxon>
        <taxon>Valvatida</taxon>
        <taxon>Acanthasteridae</taxon>
        <taxon>Acanthaster</taxon>
    </lineage>
</organism>
<dbReference type="GeneID" id="110983193"/>
<accession>A0A8B7YZ23</accession>
<evidence type="ECO:0000313" key="2">
    <source>
        <dbReference type="RefSeq" id="XP_022097942.1"/>
    </source>
</evidence>
<proteinExistence type="predicted"/>
<reference evidence="2" key="1">
    <citation type="submission" date="2025-08" db="UniProtKB">
        <authorList>
            <consortium name="RefSeq"/>
        </authorList>
    </citation>
    <scope>IDENTIFICATION</scope>
</reference>
<keyword evidence="1" id="KW-1185">Reference proteome</keyword>
<dbReference type="PANTHER" id="PTHR47526">
    <property type="entry name" value="ATP-DEPENDENT DNA HELICASE"/>
    <property type="match status" value="1"/>
</dbReference>
<dbReference type="RefSeq" id="XP_022097942.1">
    <property type="nucleotide sequence ID" value="XM_022242250.1"/>
</dbReference>
<dbReference type="Proteomes" id="UP000694845">
    <property type="component" value="Unplaced"/>
</dbReference>
<protein>
    <submittedName>
        <fullName evidence="2">Uncharacterized protein LOC110983193</fullName>
    </submittedName>
</protein>
<dbReference type="OrthoDB" id="10035901at2759"/>
<sequence length="261" mass="29310">HLTFLFRIQATCKHISGLLFAVVEAVEQGKNSSCTSQQQAWGQGPKKGQSVHDCQFAKSIKRVGVKADVTRQTSRSTRIYRSEFEPRVLAHRNKRPVSAFNIDALADITNGNCGMLMYVKQQEEFETTQGVLTVKEAYQKASADDVIKGLELNHHQQILLANDAKKQTSSTLWTQHRIGRITASVAGDCAASIKENGLSGHSQIARAMGYYDSPHSSALTWGRMQETLARKQYVAWHRLHYKHKGVTCEETGLWVYVMKQF</sequence>
<gene>
    <name evidence="2" type="primary">LOC110983193</name>
</gene>
<dbReference type="GO" id="GO:0006281">
    <property type="term" value="P:DNA repair"/>
    <property type="evidence" value="ECO:0007669"/>
    <property type="project" value="UniProtKB-ARBA"/>
</dbReference>
<dbReference type="KEGG" id="aplc:110983193"/>
<name>A0A8B7YZ23_ACAPL</name>
<dbReference type="PANTHER" id="PTHR47526:SF3">
    <property type="entry name" value="PHD-TYPE DOMAIN-CONTAINING PROTEIN"/>
    <property type="match status" value="1"/>
</dbReference>
<dbReference type="InterPro" id="IPR011604">
    <property type="entry name" value="PDDEXK-like_dom_sf"/>
</dbReference>
<dbReference type="SUPFAM" id="SSF52980">
    <property type="entry name" value="Restriction endonuclease-like"/>
    <property type="match status" value="1"/>
</dbReference>
<feature type="non-terminal residue" evidence="2">
    <location>
        <position position="1"/>
    </location>
</feature>